<organism evidence="1 2">
    <name type="scientific">Rhynchophorus ferrugineus</name>
    <name type="common">Red palm weevil</name>
    <name type="synonym">Curculio ferrugineus</name>
    <dbReference type="NCBI Taxonomy" id="354439"/>
    <lineage>
        <taxon>Eukaryota</taxon>
        <taxon>Metazoa</taxon>
        <taxon>Ecdysozoa</taxon>
        <taxon>Arthropoda</taxon>
        <taxon>Hexapoda</taxon>
        <taxon>Insecta</taxon>
        <taxon>Pterygota</taxon>
        <taxon>Neoptera</taxon>
        <taxon>Endopterygota</taxon>
        <taxon>Coleoptera</taxon>
        <taxon>Polyphaga</taxon>
        <taxon>Cucujiformia</taxon>
        <taxon>Curculionidae</taxon>
        <taxon>Dryophthorinae</taxon>
        <taxon>Rhynchophorus</taxon>
    </lineage>
</organism>
<name>A0A834ILC6_RHYFE</name>
<proteinExistence type="predicted"/>
<dbReference type="AlphaFoldDB" id="A0A834ILC6"/>
<dbReference type="Proteomes" id="UP000625711">
    <property type="component" value="Unassembled WGS sequence"/>
</dbReference>
<sequence>MDKYTPQEQAEIVKIFFENNQTVSITQGKSYNNNWRLFIPCLETLSIISECPEVVQTEYKKLNRIGRQLIMT</sequence>
<comment type="caution">
    <text evidence="1">The sequence shown here is derived from an EMBL/GenBank/DDBJ whole genome shotgun (WGS) entry which is preliminary data.</text>
</comment>
<reference evidence="1" key="1">
    <citation type="submission" date="2020-08" db="EMBL/GenBank/DDBJ databases">
        <title>Genome sequencing and assembly of the red palm weevil Rhynchophorus ferrugineus.</title>
        <authorList>
            <person name="Dias G.B."/>
            <person name="Bergman C.M."/>
            <person name="Manee M."/>
        </authorList>
    </citation>
    <scope>NUCLEOTIDE SEQUENCE</scope>
    <source>
        <strain evidence="1">AA-2017</strain>
        <tissue evidence="1">Whole larva</tissue>
    </source>
</reference>
<protein>
    <submittedName>
        <fullName evidence="1">Uncharacterized protein</fullName>
    </submittedName>
</protein>
<accession>A0A834ILC6</accession>
<evidence type="ECO:0000313" key="1">
    <source>
        <dbReference type="EMBL" id="KAF7283067.1"/>
    </source>
</evidence>
<evidence type="ECO:0000313" key="2">
    <source>
        <dbReference type="Proteomes" id="UP000625711"/>
    </source>
</evidence>
<gene>
    <name evidence="1" type="ORF">GWI33_001476</name>
</gene>
<keyword evidence="2" id="KW-1185">Reference proteome</keyword>
<dbReference type="OrthoDB" id="6782743at2759"/>
<dbReference type="EMBL" id="JAACXV010000140">
    <property type="protein sequence ID" value="KAF7283067.1"/>
    <property type="molecule type" value="Genomic_DNA"/>
</dbReference>